<keyword evidence="5" id="KW-0812">Transmembrane</keyword>
<dbReference type="GO" id="GO:0008270">
    <property type="term" value="F:zinc ion binding"/>
    <property type="evidence" value="ECO:0007669"/>
    <property type="project" value="UniProtKB-KW"/>
</dbReference>
<keyword evidence="2 4" id="KW-0863">Zinc-finger</keyword>
<dbReference type="OrthoDB" id="6105938at2759"/>
<dbReference type="PANTHER" id="PTHR23327">
    <property type="entry name" value="RING FINGER PROTEIN 127"/>
    <property type="match status" value="1"/>
</dbReference>
<evidence type="ECO:0000313" key="7">
    <source>
        <dbReference type="EMBL" id="OQR85000.1"/>
    </source>
</evidence>
<feature type="domain" description="RING-type" evidence="6">
    <location>
        <begin position="11"/>
        <end position="47"/>
    </location>
</feature>
<evidence type="ECO:0000313" key="8">
    <source>
        <dbReference type="Proteomes" id="UP000243579"/>
    </source>
</evidence>
<dbReference type="EMBL" id="JNBR01001828">
    <property type="protein sequence ID" value="OQR85000.1"/>
    <property type="molecule type" value="Genomic_DNA"/>
</dbReference>
<protein>
    <recommendedName>
        <fullName evidence="6">RING-type domain-containing protein</fullName>
    </recommendedName>
</protein>
<dbReference type="PROSITE" id="PS50089">
    <property type="entry name" value="ZF_RING_2"/>
    <property type="match status" value="1"/>
</dbReference>
<dbReference type="Proteomes" id="UP000243579">
    <property type="component" value="Unassembled WGS sequence"/>
</dbReference>
<dbReference type="SUPFAM" id="SSF57850">
    <property type="entry name" value="RING/U-box"/>
    <property type="match status" value="1"/>
</dbReference>
<evidence type="ECO:0000256" key="5">
    <source>
        <dbReference type="SAM" id="Phobius"/>
    </source>
</evidence>
<keyword evidence="5" id="KW-1133">Transmembrane helix</keyword>
<evidence type="ECO:0000259" key="6">
    <source>
        <dbReference type="PROSITE" id="PS50089"/>
    </source>
</evidence>
<dbReference type="InterPro" id="IPR027370">
    <property type="entry name" value="Znf-RING_euk"/>
</dbReference>
<keyword evidence="1" id="KW-0479">Metal-binding</keyword>
<dbReference type="InterPro" id="IPR001841">
    <property type="entry name" value="Znf_RING"/>
</dbReference>
<dbReference type="Gene3D" id="3.30.40.10">
    <property type="entry name" value="Zinc/RING finger domain, C3HC4 (zinc finger)"/>
    <property type="match status" value="1"/>
</dbReference>
<name>A0A1V9YH27_ACHHY</name>
<proteinExistence type="predicted"/>
<evidence type="ECO:0000256" key="3">
    <source>
        <dbReference type="ARBA" id="ARBA00022833"/>
    </source>
</evidence>
<evidence type="ECO:0000256" key="4">
    <source>
        <dbReference type="PROSITE-ProRule" id="PRU00175"/>
    </source>
</evidence>
<sequence length="174" mass="19055">MGSLAAEDLTCAVCLEPFASPVSLYCGHTFDRECLVELVDSPCPICRQSLVLANVALQPKNALIQQVVIAFHSAGSAAILTREIEHEQLRLARVAMAPKSVARSATRRMPEVSVSWGSVVFFQAMSFPWDAIFGPAGLQEEEETPESCALSWSIVFMFACCFVLSQMVTYVLDF</sequence>
<feature type="transmembrane region" description="Helical" evidence="5">
    <location>
        <begin position="149"/>
        <end position="172"/>
    </location>
</feature>
<dbReference type="Pfam" id="PF13445">
    <property type="entry name" value="zf-RING_UBOX"/>
    <property type="match status" value="1"/>
</dbReference>
<reference evidence="7 8" key="1">
    <citation type="journal article" date="2014" name="Genome Biol. Evol.">
        <title>The secreted proteins of Achlya hypogyna and Thraustotheca clavata identify the ancestral oomycete secretome and reveal gene acquisitions by horizontal gene transfer.</title>
        <authorList>
            <person name="Misner I."/>
            <person name="Blouin N."/>
            <person name="Leonard G."/>
            <person name="Richards T.A."/>
            <person name="Lane C.E."/>
        </authorList>
    </citation>
    <scope>NUCLEOTIDE SEQUENCE [LARGE SCALE GENOMIC DNA]</scope>
    <source>
        <strain evidence="7 8">ATCC 48635</strain>
    </source>
</reference>
<keyword evidence="5" id="KW-0472">Membrane</keyword>
<feature type="transmembrane region" description="Helical" evidence="5">
    <location>
        <begin position="112"/>
        <end position="129"/>
    </location>
</feature>
<comment type="caution">
    <text evidence="7">The sequence shown here is derived from an EMBL/GenBank/DDBJ whole genome shotgun (WGS) entry which is preliminary data.</text>
</comment>
<keyword evidence="3" id="KW-0862">Zinc</keyword>
<dbReference type="SMART" id="SM00184">
    <property type="entry name" value="RING"/>
    <property type="match status" value="1"/>
</dbReference>
<accession>A0A1V9YH27</accession>
<dbReference type="STRING" id="1202772.A0A1V9YH27"/>
<gene>
    <name evidence="7" type="ORF">ACHHYP_12473</name>
</gene>
<evidence type="ECO:0000256" key="2">
    <source>
        <dbReference type="ARBA" id="ARBA00022771"/>
    </source>
</evidence>
<evidence type="ECO:0000256" key="1">
    <source>
        <dbReference type="ARBA" id="ARBA00022723"/>
    </source>
</evidence>
<dbReference type="AlphaFoldDB" id="A0A1V9YH27"/>
<organism evidence="7 8">
    <name type="scientific">Achlya hypogyna</name>
    <name type="common">Oomycete</name>
    <name type="synonym">Protoachlya hypogyna</name>
    <dbReference type="NCBI Taxonomy" id="1202772"/>
    <lineage>
        <taxon>Eukaryota</taxon>
        <taxon>Sar</taxon>
        <taxon>Stramenopiles</taxon>
        <taxon>Oomycota</taxon>
        <taxon>Saprolegniomycetes</taxon>
        <taxon>Saprolegniales</taxon>
        <taxon>Achlyaceae</taxon>
        <taxon>Achlya</taxon>
    </lineage>
</organism>
<dbReference type="InterPro" id="IPR013083">
    <property type="entry name" value="Znf_RING/FYVE/PHD"/>
</dbReference>
<keyword evidence="8" id="KW-1185">Reference proteome</keyword>